<dbReference type="AlphaFoldDB" id="A0A399F0J9"/>
<evidence type="ECO:0000256" key="1">
    <source>
        <dbReference type="ARBA" id="ARBA00022603"/>
    </source>
</evidence>
<keyword evidence="2 4" id="KW-0808">Transferase</keyword>
<gene>
    <name evidence="5" type="primary">ubiE</name>
    <name evidence="4" type="synonym">menG</name>
    <name evidence="5" type="ORF">Mrose_00023</name>
</gene>
<feature type="binding site" evidence="4">
    <location>
        <begin position="93"/>
        <end position="94"/>
    </location>
    <ligand>
        <name>S-adenosyl-L-methionine</name>
        <dbReference type="ChEBI" id="CHEBI:59789"/>
    </ligand>
</feature>
<organism evidence="5 6">
    <name type="scientific">Calidithermus roseus</name>
    <dbReference type="NCBI Taxonomy" id="1644118"/>
    <lineage>
        <taxon>Bacteria</taxon>
        <taxon>Thermotogati</taxon>
        <taxon>Deinococcota</taxon>
        <taxon>Deinococci</taxon>
        <taxon>Thermales</taxon>
        <taxon>Thermaceae</taxon>
        <taxon>Calidithermus</taxon>
    </lineage>
</organism>
<keyword evidence="6" id="KW-1185">Reference proteome</keyword>
<dbReference type="Proteomes" id="UP000265341">
    <property type="component" value="Unassembled WGS sequence"/>
</dbReference>
<keyword evidence="1 4" id="KW-0489">Methyltransferase</keyword>
<comment type="function">
    <text evidence="4">Methyltransferase required for the conversion of demethylmenaquinol (DMKH2) to menaquinol (MKH2).</text>
</comment>
<sequence length="219" mass="24374">MFSQIAPRYDLLNRLLSAGVDQSWRRATVREALKHGPKRVLDLACGTGDLTLLLKKSAPEAEVVGADFALPMLELARAKAQKSGLQVRFQEADALELDFPDAYFDAITVAFGFRNFADYERALAELYRVLRPSGRLCILEFPPPPKSGLGVLYRFYFTRVLPYIGGLISGNAAAYRYLPASVERFPPPEALRGMMEKAGFRVRYRLFTGGIAALHVGEK</sequence>
<accession>A0A399F0J9</accession>
<dbReference type="SUPFAM" id="SSF53335">
    <property type="entry name" value="S-adenosyl-L-methionine-dependent methyltransferases"/>
    <property type="match status" value="1"/>
</dbReference>
<comment type="pathway">
    <text evidence="4">Quinol/quinone metabolism; menaquinone biosynthesis; menaquinol from 1,4-dihydroxy-2-naphthoate: step 2/2.</text>
</comment>
<dbReference type="HAMAP" id="MF_01813">
    <property type="entry name" value="MenG_UbiE_methyltr"/>
    <property type="match status" value="1"/>
</dbReference>
<dbReference type="NCBIfam" id="NF001244">
    <property type="entry name" value="PRK00216.1-5"/>
    <property type="match status" value="1"/>
</dbReference>
<dbReference type="InterPro" id="IPR023576">
    <property type="entry name" value="UbiE/COQ5_MeTrFase_CS"/>
</dbReference>
<evidence type="ECO:0000313" key="5">
    <source>
        <dbReference type="EMBL" id="RIH89798.1"/>
    </source>
</evidence>
<dbReference type="GO" id="GO:0009234">
    <property type="term" value="P:menaquinone biosynthetic process"/>
    <property type="evidence" value="ECO:0007669"/>
    <property type="project" value="UniProtKB-UniRule"/>
</dbReference>
<dbReference type="InterPro" id="IPR004033">
    <property type="entry name" value="UbiE/COQ5_MeTrFase"/>
</dbReference>
<keyword evidence="5" id="KW-0830">Ubiquinone</keyword>
<reference evidence="5 6" key="1">
    <citation type="submission" date="2018-08" db="EMBL/GenBank/DDBJ databases">
        <title>Meiothermus roseus NBRC 110900 genome sequencing project.</title>
        <authorList>
            <person name="Da Costa M.S."/>
            <person name="Albuquerque L."/>
            <person name="Raposo P."/>
            <person name="Froufe H.J.C."/>
            <person name="Barroso C.S."/>
            <person name="Egas C."/>
        </authorList>
    </citation>
    <scope>NUCLEOTIDE SEQUENCE [LARGE SCALE GENOMIC DNA]</scope>
    <source>
        <strain evidence="5 6">NBRC 110900</strain>
    </source>
</reference>
<evidence type="ECO:0000256" key="3">
    <source>
        <dbReference type="ARBA" id="ARBA00022691"/>
    </source>
</evidence>
<evidence type="ECO:0000256" key="4">
    <source>
        <dbReference type="HAMAP-Rule" id="MF_01813"/>
    </source>
</evidence>
<dbReference type="Gene3D" id="3.40.50.150">
    <property type="entry name" value="Vaccinia Virus protein VP39"/>
    <property type="match status" value="1"/>
</dbReference>
<dbReference type="EC" id="2.1.1.163" evidence="4"/>
<dbReference type="NCBIfam" id="TIGR01934">
    <property type="entry name" value="MenG_MenH_UbiE"/>
    <property type="match status" value="1"/>
</dbReference>
<dbReference type="PANTHER" id="PTHR43591">
    <property type="entry name" value="METHYLTRANSFERASE"/>
    <property type="match status" value="1"/>
</dbReference>
<proteinExistence type="inferred from homology"/>
<comment type="caution">
    <text evidence="5">The sequence shown here is derived from an EMBL/GenBank/DDBJ whole genome shotgun (WGS) entry which is preliminary data.</text>
</comment>
<comment type="similarity">
    <text evidence="4">Belongs to the class I-like SAM-binding methyltransferase superfamily. MenG/UbiE family.</text>
</comment>
<feature type="binding site" evidence="4">
    <location>
        <position position="47"/>
    </location>
    <ligand>
        <name>S-adenosyl-L-methionine</name>
        <dbReference type="ChEBI" id="CHEBI:59789"/>
    </ligand>
</feature>
<dbReference type="CDD" id="cd02440">
    <property type="entry name" value="AdoMet_MTases"/>
    <property type="match status" value="1"/>
</dbReference>
<evidence type="ECO:0000256" key="2">
    <source>
        <dbReference type="ARBA" id="ARBA00022679"/>
    </source>
</evidence>
<keyword evidence="3 4" id="KW-0949">S-adenosyl-L-methionine</keyword>
<comment type="catalytic activity">
    <reaction evidence="4">
        <text>a 2-demethylmenaquinol + S-adenosyl-L-methionine = a menaquinol + S-adenosyl-L-homocysteine + H(+)</text>
        <dbReference type="Rhea" id="RHEA:42640"/>
        <dbReference type="Rhea" id="RHEA-COMP:9539"/>
        <dbReference type="Rhea" id="RHEA-COMP:9563"/>
        <dbReference type="ChEBI" id="CHEBI:15378"/>
        <dbReference type="ChEBI" id="CHEBI:18151"/>
        <dbReference type="ChEBI" id="CHEBI:55437"/>
        <dbReference type="ChEBI" id="CHEBI:57856"/>
        <dbReference type="ChEBI" id="CHEBI:59789"/>
        <dbReference type="EC" id="2.1.1.163"/>
    </reaction>
</comment>
<dbReference type="InterPro" id="IPR029063">
    <property type="entry name" value="SAM-dependent_MTases_sf"/>
</dbReference>
<dbReference type="EMBL" id="QWLA01000001">
    <property type="protein sequence ID" value="RIH89798.1"/>
    <property type="molecule type" value="Genomic_DNA"/>
</dbReference>
<keyword evidence="4" id="KW-0474">Menaquinone biosynthesis</keyword>
<dbReference type="PROSITE" id="PS01183">
    <property type="entry name" value="UBIE_1"/>
    <property type="match status" value="1"/>
</dbReference>
<name>A0A399F0J9_9DEIN</name>
<feature type="binding site" evidence="4">
    <location>
        <position position="67"/>
    </location>
    <ligand>
        <name>S-adenosyl-L-methionine</name>
        <dbReference type="ChEBI" id="CHEBI:59789"/>
    </ligand>
</feature>
<evidence type="ECO:0000313" key="6">
    <source>
        <dbReference type="Proteomes" id="UP000265341"/>
    </source>
</evidence>
<dbReference type="UniPathway" id="UPA00079">
    <property type="reaction ID" value="UER00169"/>
</dbReference>
<protein>
    <recommendedName>
        <fullName evidence="4">Demethylmenaquinone methyltransferase</fullName>
        <ecNumber evidence="4">2.1.1.163</ecNumber>
    </recommendedName>
</protein>
<dbReference type="GO" id="GO:0032259">
    <property type="term" value="P:methylation"/>
    <property type="evidence" value="ECO:0007669"/>
    <property type="project" value="UniProtKB-KW"/>
</dbReference>
<dbReference type="PROSITE" id="PS51608">
    <property type="entry name" value="SAM_MT_UBIE"/>
    <property type="match status" value="1"/>
</dbReference>
<dbReference type="Pfam" id="PF01209">
    <property type="entry name" value="Ubie_methyltran"/>
    <property type="match status" value="1"/>
</dbReference>
<dbReference type="GO" id="GO:0043770">
    <property type="term" value="F:demethylmenaquinone methyltransferase activity"/>
    <property type="evidence" value="ECO:0007669"/>
    <property type="project" value="UniProtKB-UniRule"/>
</dbReference>
<dbReference type="PANTHER" id="PTHR43591:SF24">
    <property type="entry name" value="2-METHOXY-6-POLYPRENYL-1,4-BENZOQUINOL METHYLASE, MITOCHONDRIAL"/>
    <property type="match status" value="1"/>
</dbReference>
<comment type="caution">
    <text evidence="4">Lacks conserved residue(s) required for the propagation of feature annotation.</text>
</comment>